<evidence type="ECO:0000313" key="2">
    <source>
        <dbReference type="Proteomes" id="UP000276133"/>
    </source>
</evidence>
<reference evidence="1 2" key="1">
    <citation type="journal article" date="2018" name="Sci. Rep.">
        <title>Genomic signatures of local adaptation to the degree of environmental predictability in rotifers.</title>
        <authorList>
            <person name="Franch-Gras L."/>
            <person name="Hahn C."/>
            <person name="Garcia-Roger E.M."/>
            <person name="Carmona M.J."/>
            <person name="Serra M."/>
            <person name="Gomez A."/>
        </authorList>
    </citation>
    <scope>NUCLEOTIDE SEQUENCE [LARGE SCALE GENOMIC DNA]</scope>
    <source>
        <strain evidence="1">HYR1</strain>
    </source>
</reference>
<protein>
    <submittedName>
        <fullName evidence="1">Uncharacterized protein</fullName>
    </submittedName>
</protein>
<evidence type="ECO:0000313" key="1">
    <source>
        <dbReference type="EMBL" id="RMZ98905.1"/>
    </source>
</evidence>
<keyword evidence="2" id="KW-1185">Reference proteome</keyword>
<accession>A0A3M7PIF5</accession>
<dbReference type="EMBL" id="REGN01010496">
    <property type="protein sequence ID" value="RMZ98905.1"/>
    <property type="molecule type" value="Genomic_DNA"/>
</dbReference>
<comment type="caution">
    <text evidence="1">The sequence shown here is derived from an EMBL/GenBank/DDBJ whole genome shotgun (WGS) entry which is preliminary data.</text>
</comment>
<sequence length="67" mass="7865">MLPTYDTMLSGKVLTGLAGPRSTYVFYEIFKFPNEKFSKYLAIFDFLLDRKLSLNLEIVQFEKCLFI</sequence>
<organism evidence="1 2">
    <name type="scientific">Brachionus plicatilis</name>
    <name type="common">Marine rotifer</name>
    <name type="synonym">Brachionus muelleri</name>
    <dbReference type="NCBI Taxonomy" id="10195"/>
    <lineage>
        <taxon>Eukaryota</taxon>
        <taxon>Metazoa</taxon>
        <taxon>Spiralia</taxon>
        <taxon>Gnathifera</taxon>
        <taxon>Rotifera</taxon>
        <taxon>Eurotatoria</taxon>
        <taxon>Monogononta</taxon>
        <taxon>Pseudotrocha</taxon>
        <taxon>Ploima</taxon>
        <taxon>Brachionidae</taxon>
        <taxon>Brachionus</taxon>
    </lineage>
</organism>
<gene>
    <name evidence="1" type="ORF">BpHYR1_047849</name>
</gene>
<dbReference type="Proteomes" id="UP000276133">
    <property type="component" value="Unassembled WGS sequence"/>
</dbReference>
<dbReference type="AlphaFoldDB" id="A0A3M7PIF5"/>
<name>A0A3M7PIF5_BRAPC</name>
<proteinExistence type="predicted"/>